<evidence type="ECO:0000256" key="2">
    <source>
        <dbReference type="SAM" id="SignalP"/>
    </source>
</evidence>
<evidence type="ECO:0000313" key="3">
    <source>
        <dbReference type="EMBL" id="MBW32112.1"/>
    </source>
</evidence>
<accession>A0A2M3ZUE0</accession>
<feature type="region of interest" description="Disordered" evidence="1">
    <location>
        <begin position="57"/>
        <end position="81"/>
    </location>
</feature>
<dbReference type="EMBL" id="GGFM01011361">
    <property type="protein sequence ID" value="MBW32112.1"/>
    <property type="molecule type" value="Transcribed_RNA"/>
</dbReference>
<proteinExistence type="predicted"/>
<organism evidence="3">
    <name type="scientific">Anopheles braziliensis</name>
    <dbReference type="NCBI Taxonomy" id="58242"/>
    <lineage>
        <taxon>Eukaryota</taxon>
        <taxon>Metazoa</taxon>
        <taxon>Ecdysozoa</taxon>
        <taxon>Arthropoda</taxon>
        <taxon>Hexapoda</taxon>
        <taxon>Insecta</taxon>
        <taxon>Pterygota</taxon>
        <taxon>Neoptera</taxon>
        <taxon>Endopterygota</taxon>
        <taxon>Diptera</taxon>
        <taxon>Nematocera</taxon>
        <taxon>Culicoidea</taxon>
        <taxon>Culicidae</taxon>
        <taxon>Anophelinae</taxon>
        <taxon>Anopheles</taxon>
    </lineage>
</organism>
<feature type="chain" id="PRO_5014908436" evidence="2">
    <location>
        <begin position="19"/>
        <end position="81"/>
    </location>
</feature>
<evidence type="ECO:0000256" key="1">
    <source>
        <dbReference type="SAM" id="MobiDB-lite"/>
    </source>
</evidence>
<dbReference type="AlphaFoldDB" id="A0A2M3ZUE0"/>
<name>A0A2M3ZUE0_9DIPT</name>
<sequence>MYVCVCCVPSFLFPFSLTHTGVLVHTAQNNRILLVSILPPLVAFPWNACSNGTDLQPSAHSLTSHNHSLPLTPRNPSNERR</sequence>
<protein>
    <submittedName>
        <fullName evidence="3">Putative secreted peptide</fullName>
    </submittedName>
</protein>
<feature type="signal peptide" evidence="2">
    <location>
        <begin position="1"/>
        <end position="18"/>
    </location>
</feature>
<feature type="compositionally biased region" description="Polar residues" evidence="1">
    <location>
        <begin position="57"/>
        <end position="69"/>
    </location>
</feature>
<keyword evidence="2" id="KW-0732">Signal</keyword>
<reference evidence="3" key="1">
    <citation type="submission" date="2018-01" db="EMBL/GenBank/DDBJ databases">
        <title>An insight into the sialome of Amazonian anophelines.</title>
        <authorList>
            <person name="Ribeiro J.M."/>
            <person name="Scarpassa V."/>
            <person name="Calvo E."/>
        </authorList>
    </citation>
    <scope>NUCLEOTIDE SEQUENCE</scope>
    <source>
        <tissue evidence="3">Salivary glands</tissue>
    </source>
</reference>